<evidence type="ECO:0000313" key="4">
    <source>
        <dbReference type="Proteomes" id="UP000605986"/>
    </source>
</evidence>
<organism evidence="3 4">
    <name type="scientific">Fusarium austroafricanum</name>
    <dbReference type="NCBI Taxonomy" id="2364996"/>
    <lineage>
        <taxon>Eukaryota</taxon>
        <taxon>Fungi</taxon>
        <taxon>Dikarya</taxon>
        <taxon>Ascomycota</taxon>
        <taxon>Pezizomycotina</taxon>
        <taxon>Sordariomycetes</taxon>
        <taxon>Hypocreomycetidae</taxon>
        <taxon>Hypocreales</taxon>
        <taxon>Nectriaceae</taxon>
        <taxon>Fusarium</taxon>
        <taxon>Fusarium concolor species complex</taxon>
    </lineage>
</organism>
<feature type="compositionally biased region" description="Low complexity" evidence="1">
    <location>
        <begin position="9"/>
        <end position="20"/>
    </location>
</feature>
<dbReference type="AlphaFoldDB" id="A0A8H4KV89"/>
<feature type="compositionally biased region" description="Basic and acidic residues" evidence="1">
    <location>
        <begin position="98"/>
        <end position="110"/>
    </location>
</feature>
<name>A0A8H4KV89_9HYPO</name>
<proteinExistence type="predicted"/>
<dbReference type="OrthoDB" id="5093092at2759"/>
<evidence type="ECO:0000313" key="3">
    <source>
        <dbReference type="EMBL" id="KAF4456822.1"/>
    </source>
</evidence>
<evidence type="ECO:0000256" key="2">
    <source>
        <dbReference type="SAM" id="Phobius"/>
    </source>
</evidence>
<comment type="caution">
    <text evidence="3">The sequence shown here is derived from an EMBL/GenBank/DDBJ whole genome shotgun (WGS) entry which is preliminary data.</text>
</comment>
<feature type="transmembrane region" description="Helical" evidence="2">
    <location>
        <begin position="32"/>
        <end position="55"/>
    </location>
</feature>
<reference evidence="3" key="1">
    <citation type="submission" date="2020-01" db="EMBL/GenBank/DDBJ databases">
        <title>Identification and distribution of gene clusters putatively required for synthesis of sphingolipid metabolism inhibitors in phylogenetically diverse species of the filamentous fungus Fusarium.</title>
        <authorList>
            <person name="Kim H.-S."/>
            <person name="Busman M."/>
            <person name="Brown D.W."/>
            <person name="Divon H."/>
            <person name="Uhlig S."/>
            <person name="Proctor R.H."/>
        </authorList>
    </citation>
    <scope>NUCLEOTIDE SEQUENCE</scope>
    <source>
        <strain evidence="3">NRRL 53441</strain>
    </source>
</reference>
<gene>
    <name evidence="3" type="ORF">F53441_1119</name>
</gene>
<feature type="region of interest" description="Disordered" evidence="1">
    <location>
        <begin position="1"/>
        <end position="25"/>
    </location>
</feature>
<dbReference type="Proteomes" id="UP000605986">
    <property type="component" value="Unassembled WGS sequence"/>
</dbReference>
<evidence type="ECO:0000256" key="1">
    <source>
        <dbReference type="SAM" id="MobiDB-lite"/>
    </source>
</evidence>
<keyword evidence="2" id="KW-0472">Membrane</keyword>
<accession>A0A8H4KV89</accession>
<keyword evidence="4" id="KW-1185">Reference proteome</keyword>
<keyword evidence="2" id="KW-0812">Transmembrane</keyword>
<dbReference type="EMBL" id="JAADJG010000045">
    <property type="protein sequence ID" value="KAF4456822.1"/>
    <property type="molecule type" value="Genomic_DNA"/>
</dbReference>
<feature type="region of interest" description="Disordered" evidence="1">
    <location>
        <begin position="98"/>
        <end position="119"/>
    </location>
</feature>
<protein>
    <submittedName>
        <fullName evidence="3">Uncharacterized protein</fullName>
    </submittedName>
</protein>
<keyword evidence="2" id="KW-1133">Transmembrane helix</keyword>
<sequence length="119" mass="12859">MDPPVNTLSGSQGHESSSSHIAEKAASRNEAVVIGGILIGSVFFVAMVGVACMFWKNRARKMKIQPAKTASASDVTGLEPRNQKAISPLSLVFLREFSNETDPRPGHDPRWAANSLEPR</sequence>